<protein>
    <submittedName>
        <fullName evidence="2">Uncharacterized protein</fullName>
    </submittedName>
</protein>
<name>A0ABS0EQ49_9BURK</name>
<feature type="compositionally biased region" description="Basic and acidic residues" evidence="1">
    <location>
        <begin position="207"/>
        <end position="224"/>
    </location>
</feature>
<organism evidence="2 3">
    <name type="scientific">Herminiimonas contaminans</name>
    <dbReference type="NCBI Taxonomy" id="1111140"/>
    <lineage>
        <taxon>Bacteria</taxon>
        <taxon>Pseudomonadati</taxon>
        <taxon>Pseudomonadota</taxon>
        <taxon>Betaproteobacteria</taxon>
        <taxon>Burkholderiales</taxon>
        <taxon>Oxalobacteraceae</taxon>
        <taxon>Herminiimonas</taxon>
    </lineage>
</organism>
<comment type="caution">
    <text evidence="2">The sequence shown here is derived from an EMBL/GenBank/DDBJ whole genome shotgun (WGS) entry which is preliminary data.</text>
</comment>
<evidence type="ECO:0000313" key="3">
    <source>
        <dbReference type="Proteomes" id="UP000657372"/>
    </source>
</evidence>
<dbReference type="EMBL" id="JADOEL010000002">
    <property type="protein sequence ID" value="MBF8176914.1"/>
    <property type="molecule type" value="Genomic_DNA"/>
</dbReference>
<accession>A0ABS0EQ49</accession>
<reference evidence="2 3" key="1">
    <citation type="submission" date="2020-11" db="EMBL/GenBank/DDBJ databases">
        <title>WGS of Herminiimonas contaminans strain Marseille-Q4544 isolated from planarians Schmidtea mediterranea.</title>
        <authorList>
            <person name="Kangale L."/>
        </authorList>
    </citation>
    <scope>NUCLEOTIDE SEQUENCE [LARGE SCALE GENOMIC DNA]</scope>
    <source>
        <strain evidence="2 3">Marseille-Q4544</strain>
    </source>
</reference>
<sequence>MTRINLDNIAALQNTFTQYRKTPSTQFADVLGTTANNNVQIAQSLSAVTPVGATNSANFATDLSNALKAYGINVPPVLRVTAGANGYELSGDPRNTQFKKMLADHPSLSSGFDGAIGSATMGRDAALKSAMNAFAGDHPSSSVKKFLKDFEDAQDPKALSVKFDGQDLKVEELTDKGWGPVKTEESFMAALLEAYAKYMLTQGVSLDNDKDKKEDEQTVDKKAEQQSVATS</sequence>
<evidence type="ECO:0000256" key="1">
    <source>
        <dbReference type="SAM" id="MobiDB-lite"/>
    </source>
</evidence>
<gene>
    <name evidence="2" type="ORF">IXC47_04370</name>
</gene>
<feature type="region of interest" description="Disordered" evidence="1">
    <location>
        <begin position="206"/>
        <end position="231"/>
    </location>
</feature>
<keyword evidence="3" id="KW-1185">Reference proteome</keyword>
<dbReference type="RefSeq" id="WP_175625356.1">
    <property type="nucleotide sequence ID" value="NZ_JADOEL010000002.1"/>
</dbReference>
<dbReference type="Proteomes" id="UP000657372">
    <property type="component" value="Unassembled WGS sequence"/>
</dbReference>
<evidence type="ECO:0000313" key="2">
    <source>
        <dbReference type="EMBL" id="MBF8176914.1"/>
    </source>
</evidence>
<proteinExistence type="predicted"/>